<name>S4W3G4_9VIRU</name>
<dbReference type="Proteomes" id="UP000204584">
    <property type="component" value="Segment"/>
</dbReference>
<proteinExistence type="predicted"/>
<protein>
    <submittedName>
        <fullName evidence="2">Uncharacterized protein</fullName>
    </submittedName>
</protein>
<gene>
    <name evidence="2" type="ORF">psal_cds_1012</name>
</gene>
<evidence type="ECO:0000256" key="1">
    <source>
        <dbReference type="SAM" id="MobiDB-lite"/>
    </source>
</evidence>
<sequence>MQSQIRFDRNALSRPFLSTRPDTLSAAPLGDLVTIDAATSDNESIFADMVRCVLYGYIAWTVGDPLAVDYRFEKRSGDLLFTQPDLASRILPALGLADPSDATARALLAWVESTDRFSDDPRDKLPLRFPGHRGKKDVPTTAKPPNDIALGTSSTLGIGEFGWESGGLRKRKGNLIRIVEPDEFAAIVGVDEDLVRQWLGEAEGASHFGRRALGEATSTLRETLIDDEQMDARVAAWIDQGVADNLPLRCRETYDVNSLAFPRFSDLFVVRNLAASFSPDGVILTGTPDAQFDTDAFLAAVDA</sequence>
<dbReference type="RefSeq" id="YP_008438261.1">
    <property type="nucleotide sequence ID" value="NC_022098.1"/>
</dbReference>
<evidence type="ECO:0000313" key="3">
    <source>
        <dbReference type="Proteomes" id="UP000204584"/>
    </source>
</evidence>
<dbReference type="GeneID" id="16606974"/>
<reference evidence="2 3" key="1">
    <citation type="journal article" date="2013" name="Science">
        <title>Pandoraviruses: amoeba viruses with genomes up to 2.5 Mb reaching that of parasitic eukaryotes.</title>
        <authorList>
            <person name="Philippe N."/>
            <person name="Legendre M."/>
            <person name="Doutre G."/>
            <person name="Coute Y."/>
            <person name="Poirot O."/>
            <person name="Lescot M."/>
            <person name="Arslan D."/>
            <person name="Seltzer V."/>
            <person name="Bertaux L."/>
            <person name="Bruley C."/>
            <person name="Garin J."/>
            <person name="Claverie J.M."/>
            <person name="Abergel C."/>
        </authorList>
    </citation>
    <scope>NUCLEOTIDE SEQUENCE [LARGE SCALE GENOMIC DNA]</scope>
</reference>
<dbReference type="KEGG" id="vg:16606974"/>
<dbReference type="EMBL" id="KC977571">
    <property type="protein sequence ID" value="AGO85187.1"/>
    <property type="molecule type" value="Genomic_DNA"/>
</dbReference>
<evidence type="ECO:0000313" key="2">
    <source>
        <dbReference type="EMBL" id="AGO85187.1"/>
    </source>
</evidence>
<keyword evidence="3" id="KW-1185">Reference proteome</keyword>
<feature type="region of interest" description="Disordered" evidence="1">
    <location>
        <begin position="122"/>
        <end position="149"/>
    </location>
</feature>
<organism evidence="2 3">
    <name type="scientific">Pandoravirus salinus</name>
    <dbReference type="NCBI Taxonomy" id="1349410"/>
    <lineage>
        <taxon>Viruses</taxon>
        <taxon>Pandoravirus</taxon>
    </lineage>
</organism>
<accession>S4W3G4</accession>